<dbReference type="InterPro" id="IPR036397">
    <property type="entry name" value="RNaseH_sf"/>
</dbReference>
<dbReference type="Proteomes" id="UP000499080">
    <property type="component" value="Unassembled WGS sequence"/>
</dbReference>
<name>A0A4Y2UST1_ARAVE</name>
<dbReference type="AlphaFoldDB" id="A0A4Y2UST1"/>
<gene>
    <name evidence="1" type="ORF">AVEN_145739_1</name>
</gene>
<evidence type="ECO:0000313" key="1">
    <source>
        <dbReference type="EMBL" id="GBO15164.1"/>
    </source>
</evidence>
<keyword evidence="2" id="KW-1185">Reference proteome</keyword>
<protein>
    <recommendedName>
        <fullName evidence="3">Mariner Mos1 transposase</fullName>
    </recommendedName>
</protein>
<proteinExistence type="predicted"/>
<reference evidence="1 2" key="1">
    <citation type="journal article" date="2019" name="Sci. Rep.">
        <title>Orb-weaving spider Araneus ventricosus genome elucidates the spidroin gene catalogue.</title>
        <authorList>
            <person name="Kono N."/>
            <person name="Nakamura H."/>
            <person name="Ohtoshi R."/>
            <person name="Moran D.A.P."/>
            <person name="Shinohara A."/>
            <person name="Yoshida Y."/>
            <person name="Fujiwara M."/>
            <person name="Mori M."/>
            <person name="Tomita M."/>
            <person name="Arakawa K."/>
        </authorList>
    </citation>
    <scope>NUCLEOTIDE SEQUENCE [LARGE SCALE GENOMIC DNA]</scope>
</reference>
<accession>A0A4Y2UST1</accession>
<comment type="caution">
    <text evidence="1">The sequence shown here is derived from an EMBL/GenBank/DDBJ whole genome shotgun (WGS) entry which is preliminary data.</text>
</comment>
<dbReference type="OrthoDB" id="9970333at2759"/>
<evidence type="ECO:0008006" key="3">
    <source>
        <dbReference type="Google" id="ProtNLM"/>
    </source>
</evidence>
<evidence type="ECO:0000313" key="2">
    <source>
        <dbReference type="Proteomes" id="UP000499080"/>
    </source>
</evidence>
<dbReference type="EMBL" id="BGPR01039231">
    <property type="protein sequence ID" value="GBO15164.1"/>
    <property type="molecule type" value="Genomic_DNA"/>
</dbReference>
<sequence>MVFTFLELKVGLLKTINAVVSCRTLRRLRRAILSSGVVLIHGNARSHDAIVTQQLLGQLEWDVSDNRRLTTSDFHLFPELKKLVKRPKLPEKWVLTLL</sequence>
<dbReference type="Gene3D" id="3.30.420.10">
    <property type="entry name" value="Ribonuclease H-like superfamily/Ribonuclease H"/>
    <property type="match status" value="1"/>
</dbReference>
<dbReference type="GO" id="GO:0003676">
    <property type="term" value="F:nucleic acid binding"/>
    <property type="evidence" value="ECO:0007669"/>
    <property type="project" value="InterPro"/>
</dbReference>
<organism evidence="1 2">
    <name type="scientific">Araneus ventricosus</name>
    <name type="common">Orbweaver spider</name>
    <name type="synonym">Epeira ventricosa</name>
    <dbReference type="NCBI Taxonomy" id="182803"/>
    <lineage>
        <taxon>Eukaryota</taxon>
        <taxon>Metazoa</taxon>
        <taxon>Ecdysozoa</taxon>
        <taxon>Arthropoda</taxon>
        <taxon>Chelicerata</taxon>
        <taxon>Arachnida</taxon>
        <taxon>Araneae</taxon>
        <taxon>Araneomorphae</taxon>
        <taxon>Entelegynae</taxon>
        <taxon>Araneoidea</taxon>
        <taxon>Araneidae</taxon>
        <taxon>Araneus</taxon>
    </lineage>
</organism>